<protein>
    <submittedName>
        <fullName evidence="1">Uncharacterized protein</fullName>
    </submittedName>
</protein>
<organism evidence="1 2">
    <name type="scientific">Citrullus colocynthis</name>
    <name type="common">colocynth</name>
    <dbReference type="NCBI Taxonomy" id="252529"/>
    <lineage>
        <taxon>Eukaryota</taxon>
        <taxon>Viridiplantae</taxon>
        <taxon>Streptophyta</taxon>
        <taxon>Embryophyta</taxon>
        <taxon>Tracheophyta</taxon>
        <taxon>Spermatophyta</taxon>
        <taxon>Magnoliopsida</taxon>
        <taxon>eudicotyledons</taxon>
        <taxon>Gunneridae</taxon>
        <taxon>Pentapetalae</taxon>
        <taxon>rosids</taxon>
        <taxon>fabids</taxon>
        <taxon>Cucurbitales</taxon>
        <taxon>Cucurbitaceae</taxon>
        <taxon>Benincaseae</taxon>
        <taxon>Citrullus</taxon>
    </lineage>
</organism>
<evidence type="ECO:0000313" key="2">
    <source>
        <dbReference type="Proteomes" id="UP001642487"/>
    </source>
</evidence>
<dbReference type="EMBL" id="OZ021737">
    <property type="protein sequence ID" value="CAK9316607.1"/>
    <property type="molecule type" value="Genomic_DNA"/>
</dbReference>
<keyword evidence="2" id="KW-1185">Reference proteome</keyword>
<evidence type="ECO:0000313" key="1">
    <source>
        <dbReference type="EMBL" id="CAK9316607.1"/>
    </source>
</evidence>
<gene>
    <name evidence="1" type="ORF">CITCOLO1_LOCUS8471</name>
</gene>
<accession>A0ABP0Y807</accession>
<name>A0ABP0Y807_9ROSI</name>
<dbReference type="Proteomes" id="UP001642487">
    <property type="component" value="Chromosome 3"/>
</dbReference>
<reference evidence="1 2" key="1">
    <citation type="submission" date="2024-03" db="EMBL/GenBank/DDBJ databases">
        <authorList>
            <person name="Gkanogiannis A."/>
            <person name="Becerra Lopez-Lavalle L."/>
        </authorList>
    </citation>
    <scope>NUCLEOTIDE SEQUENCE [LARGE SCALE GENOMIC DNA]</scope>
</reference>
<sequence>MEDASGLMSSTWDLRIPREDSRKSYLKLYQVRIAGKSFLFDGSNETLLWRFASPFCHRPASLSLMPKTPNQNGIANPTFTNDSAIPDYNTRFLPNLELMMKES</sequence>
<proteinExistence type="predicted"/>